<dbReference type="InterPro" id="IPR025184">
    <property type="entry name" value="AadA_C"/>
</dbReference>
<evidence type="ECO:0000256" key="1">
    <source>
        <dbReference type="ARBA" id="ARBA00022679"/>
    </source>
</evidence>
<dbReference type="Pfam" id="PF13427">
    <property type="entry name" value="AadA_C"/>
    <property type="match status" value="1"/>
</dbReference>
<dbReference type="EMBL" id="JACXZA010000008">
    <property type="protein sequence ID" value="MBD3922169.1"/>
    <property type="molecule type" value="Genomic_DNA"/>
</dbReference>
<evidence type="ECO:0000313" key="3">
    <source>
        <dbReference type="EMBL" id="MBD3922169.1"/>
    </source>
</evidence>
<dbReference type="SUPFAM" id="SSF81301">
    <property type="entry name" value="Nucleotidyltransferase"/>
    <property type="match status" value="1"/>
</dbReference>
<feature type="domain" description="Adenylyltransferase AadA C-terminal" evidence="2">
    <location>
        <begin position="192"/>
        <end position="261"/>
    </location>
</feature>
<proteinExistence type="predicted"/>
<accession>A0ABR8N5Q3</accession>
<keyword evidence="4" id="KW-1185">Reference proteome</keyword>
<dbReference type="RefSeq" id="WP_191206476.1">
    <property type="nucleotide sequence ID" value="NZ_JACXZA010000008.1"/>
</dbReference>
<name>A0ABR8N5Q3_9BACL</name>
<dbReference type="Proteomes" id="UP000609346">
    <property type="component" value="Unassembled WGS sequence"/>
</dbReference>
<keyword evidence="1" id="KW-0808">Transferase</keyword>
<sequence>MSDGLPRPVHEVLRFYLERMNEQQNGLLQGFYLYGSIALGDYYAHCSDIDFVAITEKRLNDSQYAIVISVHKEVEKRFPKSRMGGIYISWDDLGKLHTDIEPFPYYSDGRMKQAGYFELNLVTWYELKHHGIRLIGPAVEELGLTIDSKLFIQNMHINLNTYWMRWIHRATSKRHPSSLLVWLLGSRMEWGVLGITRLWYTFREHRVTSKVGAGEYALKRVPERWHLILQEAIRIRQGGGVSHYRSRKRRKADAIAYMQYMMQECNAMFS</sequence>
<evidence type="ECO:0000313" key="4">
    <source>
        <dbReference type="Proteomes" id="UP000609346"/>
    </source>
</evidence>
<gene>
    <name evidence="3" type="ORF">H8B09_25665</name>
</gene>
<organism evidence="3 4">
    <name type="scientific">Paenibacillus terricola</name>
    <dbReference type="NCBI Taxonomy" id="2763503"/>
    <lineage>
        <taxon>Bacteria</taxon>
        <taxon>Bacillati</taxon>
        <taxon>Bacillota</taxon>
        <taxon>Bacilli</taxon>
        <taxon>Bacillales</taxon>
        <taxon>Paenibacillaceae</taxon>
        <taxon>Paenibacillus</taxon>
    </lineage>
</organism>
<comment type="caution">
    <text evidence="3">The sequence shown here is derived from an EMBL/GenBank/DDBJ whole genome shotgun (WGS) entry which is preliminary data.</text>
</comment>
<evidence type="ECO:0000259" key="2">
    <source>
        <dbReference type="Pfam" id="PF13427"/>
    </source>
</evidence>
<dbReference type="InterPro" id="IPR043519">
    <property type="entry name" value="NT_sf"/>
</dbReference>
<reference evidence="3 4" key="1">
    <citation type="submission" date="2020-09" db="EMBL/GenBank/DDBJ databases">
        <title>Paenibacillus sp. strain PR3 16S rRNA gene Genome sequencing and assembly.</title>
        <authorList>
            <person name="Kim J."/>
        </authorList>
    </citation>
    <scope>NUCLEOTIDE SEQUENCE [LARGE SCALE GENOMIC DNA]</scope>
    <source>
        <strain evidence="3 4">PR3</strain>
    </source>
</reference>
<protein>
    <submittedName>
        <fullName evidence="3">DUF4111 domain-containing protein</fullName>
    </submittedName>
</protein>